<dbReference type="PANTHER" id="PTHR44196:SF1">
    <property type="entry name" value="DEHYDROGENASE_REDUCTASE SDR FAMILY MEMBER 7B"/>
    <property type="match status" value="1"/>
</dbReference>
<name>A0A839SSK1_9PROT</name>
<dbReference type="GO" id="GO:0016020">
    <property type="term" value="C:membrane"/>
    <property type="evidence" value="ECO:0007669"/>
    <property type="project" value="TreeGrafter"/>
</dbReference>
<dbReference type="Proteomes" id="UP000581135">
    <property type="component" value="Unassembled WGS sequence"/>
</dbReference>
<dbReference type="InterPro" id="IPR036291">
    <property type="entry name" value="NAD(P)-bd_dom_sf"/>
</dbReference>
<keyword evidence="2" id="KW-0560">Oxidoreductase</keyword>
<dbReference type="InterPro" id="IPR020904">
    <property type="entry name" value="Sc_DH/Rdtase_CS"/>
</dbReference>
<accession>A0A839SSK1</accession>
<protein>
    <submittedName>
        <fullName evidence="3">Short-subunit dehydrogenase</fullName>
    </submittedName>
</protein>
<dbReference type="Gene3D" id="3.40.50.720">
    <property type="entry name" value="NAD(P)-binding Rossmann-like Domain"/>
    <property type="match status" value="1"/>
</dbReference>
<dbReference type="PRINTS" id="PR00081">
    <property type="entry name" value="GDHRDH"/>
</dbReference>
<gene>
    <name evidence="3" type="ORF">FHR98_002077</name>
</gene>
<dbReference type="SUPFAM" id="SSF51735">
    <property type="entry name" value="NAD(P)-binding Rossmann-fold domains"/>
    <property type="match status" value="1"/>
</dbReference>
<comment type="caution">
    <text evidence="3">The sequence shown here is derived from an EMBL/GenBank/DDBJ whole genome shotgun (WGS) entry which is preliminary data.</text>
</comment>
<dbReference type="PROSITE" id="PS00061">
    <property type="entry name" value="ADH_SHORT"/>
    <property type="match status" value="1"/>
</dbReference>
<dbReference type="RefSeq" id="WP_183416606.1">
    <property type="nucleotide sequence ID" value="NZ_JACHXA010000005.1"/>
</dbReference>
<keyword evidence="4" id="KW-1185">Reference proteome</keyword>
<dbReference type="PANTHER" id="PTHR44196">
    <property type="entry name" value="DEHYDROGENASE/REDUCTASE SDR FAMILY MEMBER 7B"/>
    <property type="match status" value="1"/>
</dbReference>
<reference evidence="3 4" key="1">
    <citation type="submission" date="2020-08" db="EMBL/GenBank/DDBJ databases">
        <title>Genomic Encyclopedia of Type Strains, Phase III (KMG-III): the genomes of soil and plant-associated and newly described type strains.</title>
        <authorList>
            <person name="Whitman W."/>
        </authorList>
    </citation>
    <scope>NUCLEOTIDE SEQUENCE [LARGE SCALE GENOMIC DNA]</scope>
    <source>
        <strain evidence="3 4">CECT 8803</strain>
    </source>
</reference>
<dbReference type="Pfam" id="PF00106">
    <property type="entry name" value="adh_short"/>
    <property type="match status" value="1"/>
</dbReference>
<comment type="similarity">
    <text evidence="1">Belongs to the short-chain dehydrogenases/reductases (SDR) family.</text>
</comment>
<dbReference type="GO" id="GO:0016491">
    <property type="term" value="F:oxidoreductase activity"/>
    <property type="evidence" value="ECO:0007669"/>
    <property type="project" value="UniProtKB-KW"/>
</dbReference>
<evidence type="ECO:0000313" key="4">
    <source>
        <dbReference type="Proteomes" id="UP000581135"/>
    </source>
</evidence>
<evidence type="ECO:0000313" key="3">
    <source>
        <dbReference type="EMBL" id="MBB3065781.1"/>
    </source>
</evidence>
<dbReference type="EMBL" id="JACHXA010000005">
    <property type="protein sequence ID" value="MBB3065781.1"/>
    <property type="molecule type" value="Genomic_DNA"/>
</dbReference>
<organism evidence="3 4">
    <name type="scientific">Limibacillus halophilus</name>
    <dbReference type="NCBI Taxonomy" id="1579333"/>
    <lineage>
        <taxon>Bacteria</taxon>
        <taxon>Pseudomonadati</taxon>
        <taxon>Pseudomonadota</taxon>
        <taxon>Alphaproteobacteria</taxon>
        <taxon>Rhodospirillales</taxon>
        <taxon>Rhodovibrionaceae</taxon>
        <taxon>Limibacillus</taxon>
    </lineage>
</organism>
<proteinExistence type="inferred from homology"/>
<dbReference type="AlphaFoldDB" id="A0A839SSK1"/>
<evidence type="ECO:0000256" key="2">
    <source>
        <dbReference type="ARBA" id="ARBA00023002"/>
    </source>
</evidence>
<sequence length="264" mass="28339">MNLKPVKPEDGFAWITGAGKGLGRALTVRLVEAGWTVLASARTVSDLEALADDTRTFAGKLVPLPLDITNAAAIQVALDEALRDQPLALAVLNAGTHVATDLSNFKPETVKMLVDTNLLGTLNCLYAVLPRMRSQRRGQIAVVGSMAGFLGLPSASVYGMTKAGLINLCEALQPELAVEGVHLQAVNPGFVRTPLTDKNTFPMPFLMELDAAARAFERGLASRRFEIVFPMRLAVIMKLLRCLPYALSLRVTAQFLPGGTRDNG</sequence>
<evidence type="ECO:0000256" key="1">
    <source>
        <dbReference type="ARBA" id="ARBA00006484"/>
    </source>
</evidence>
<dbReference type="InterPro" id="IPR002347">
    <property type="entry name" value="SDR_fam"/>
</dbReference>